<dbReference type="AlphaFoldDB" id="A0A7X1KKS6"/>
<protein>
    <recommendedName>
        <fullName evidence="4">DUF4908 domain-containing protein</fullName>
    </recommendedName>
</protein>
<comment type="caution">
    <text evidence="2">The sequence shown here is derived from an EMBL/GenBank/DDBJ whole genome shotgun (WGS) entry which is preliminary data.</text>
</comment>
<reference evidence="2 3" key="1">
    <citation type="submission" date="2020-08" db="EMBL/GenBank/DDBJ databases">
        <title>The genome sequence of type strain Novosphingobium flavum NBRC 111647.</title>
        <authorList>
            <person name="Liu Y."/>
        </authorList>
    </citation>
    <scope>NUCLEOTIDE SEQUENCE [LARGE SCALE GENOMIC DNA]</scope>
    <source>
        <strain evidence="2 3">NBRC 111647</strain>
    </source>
</reference>
<evidence type="ECO:0008006" key="4">
    <source>
        <dbReference type="Google" id="ProtNLM"/>
    </source>
</evidence>
<keyword evidence="1" id="KW-0732">Signal</keyword>
<dbReference type="EMBL" id="JACLAW010000002">
    <property type="protein sequence ID" value="MBC2664573.1"/>
    <property type="molecule type" value="Genomic_DNA"/>
</dbReference>
<proteinExistence type="predicted"/>
<keyword evidence="3" id="KW-1185">Reference proteome</keyword>
<name>A0A7X1KKS6_9SPHN</name>
<dbReference type="Proteomes" id="UP000566813">
    <property type="component" value="Unassembled WGS sequence"/>
</dbReference>
<sequence length="254" mass="26575">MKTRKFELLLGAALAVGMPAPAVLAADAPRAVSLPAPAARPFIPPAGPQVLTREVRKEFGNRESGKGGELVSRRSYAIRFVPEGSGWLVEGTLIGSEVEAPPMVAPELLEIERNRGDGGLFPLRLDSKGLIVSQAGSSDPASEAAVLKAAGTVLAGKMSEADRGAVLAMAGRLQAQARTMGGNWPVDLFRPRAGEHSEVRDLPLAGGASGKVTITIAAVEQADGLLGRLERKVVTETAGTSRRSVETWTLARAR</sequence>
<evidence type="ECO:0000313" key="2">
    <source>
        <dbReference type="EMBL" id="MBC2664573.1"/>
    </source>
</evidence>
<evidence type="ECO:0000256" key="1">
    <source>
        <dbReference type="SAM" id="SignalP"/>
    </source>
</evidence>
<accession>A0A7X1KKS6</accession>
<feature type="signal peptide" evidence="1">
    <location>
        <begin position="1"/>
        <end position="25"/>
    </location>
</feature>
<gene>
    <name evidence="2" type="ORF">H7F51_03455</name>
</gene>
<feature type="chain" id="PRO_5030878148" description="DUF4908 domain-containing protein" evidence="1">
    <location>
        <begin position="26"/>
        <end position="254"/>
    </location>
</feature>
<dbReference type="RefSeq" id="WP_185662812.1">
    <property type="nucleotide sequence ID" value="NZ_JACLAW010000002.1"/>
</dbReference>
<evidence type="ECO:0000313" key="3">
    <source>
        <dbReference type="Proteomes" id="UP000566813"/>
    </source>
</evidence>
<organism evidence="2 3">
    <name type="scientific">Novosphingobium flavum</name>
    <dbReference type="NCBI Taxonomy" id="1778672"/>
    <lineage>
        <taxon>Bacteria</taxon>
        <taxon>Pseudomonadati</taxon>
        <taxon>Pseudomonadota</taxon>
        <taxon>Alphaproteobacteria</taxon>
        <taxon>Sphingomonadales</taxon>
        <taxon>Sphingomonadaceae</taxon>
        <taxon>Novosphingobium</taxon>
    </lineage>
</organism>